<dbReference type="SUPFAM" id="SSF52047">
    <property type="entry name" value="RNI-like"/>
    <property type="match status" value="1"/>
</dbReference>
<dbReference type="AlphaFoldDB" id="A0A8H6XJA3"/>
<proteinExistence type="predicted"/>
<organism evidence="1 2">
    <name type="scientific">Mycena venus</name>
    <dbReference type="NCBI Taxonomy" id="2733690"/>
    <lineage>
        <taxon>Eukaryota</taxon>
        <taxon>Fungi</taxon>
        <taxon>Dikarya</taxon>
        <taxon>Basidiomycota</taxon>
        <taxon>Agaricomycotina</taxon>
        <taxon>Agaricomycetes</taxon>
        <taxon>Agaricomycetidae</taxon>
        <taxon>Agaricales</taxon>
        <taxon>Marasmiineae</taxon>
        <taxon>Mycenaceae</taxon>
        <taxon>Mycena</taxon>
    </lineage>
</organism>
<name>A0A8H6XJA3_9AGAR</name>
<accession>A0A8H6XJA3</accession>
<comment type="caution">
    <text evidence="1">The sequence shown here is derived from an EMBL/GenBank/DDBJ whole genome shotgun (WGS) entry which is preliminary data.</text>
</comment>
<reference evidence="1" key="1">
    <citation type="submission" date="2020-05" db="EMBL/GenBank/DDBJ databases">
        <title>Mycena genomes resolve the evolution of fungal bioluminescence.</title>
        <authorList>
            <person name="Tsai I.J."/>
        </authorList>
    </citation>
    <scope>NUCLEOTIDE SEQUENCE</scope>
    <source>
        <strain evidence="1">CCC161011</strain>
    </source>
</reference>
<gene>
    <name evidence="1" type="ORF">MVEN_01890300</name>
</gene>
<sequence>MLVAPLGGLPLELERKIFEMVAHARPLCIPNLMLVAWRVKEWVEPLLYRTLVFGSFYDQWTLAGHPVANASAFVSVIYSGSKHASFFADTVRHLHMASYTPLSAVILSVCSGVEDLWIGGTDFSGEMLHAIFRLPLKRLYCDITDLFNAKDSLAFTTPSFSNLTHLELMPCAHIRPEVVSDLSRVPCLSHLAFDHDDHLHLSPLTLLRTCVSLRVLIGLLLHTENEELWVDHGDLKQLAEDPRYVRMLCASYTADWQMGAHEGIDYWSRAEAFIAKRISREVDPLQYFIEGDESESLSRSSIRAN</sequence>
<keyword evidence="2" id="KW-1185">Reference proteome</keyword>
<protein>
    <submittedName>
        <fullName evidence="1">Uncharacterized protein</fullName>
    </submittedName>
</protein>
<dbReference type="EMBL" id="JACAZI010000018">
    <property type="protein sequence ID" value="KAF7341527.1"/>
    <property type="molecule type" value="Genomic_DNA"/>
</dbReference>
<evidence type="ECO:0000313" key="2">
    <source>
        <dbReference type="Proteomes" id="UP000620124"/>
    </source>
</evidence>
<dbReference type="OrthoDB" id="3145912at2759"/>
<evidence type="ECO:0000313" key="1">
    <source>
        <dbReference type="EMBL" id="KAF7341527.1"/>
    </source>
</evidence>
<dbReference type="Proteomes" id="UP000620124">
    <property type="component" value="Unassembled WGS sequence"/>
</dbReference>